<keyword evidence="2" id="KW-1185">Reference proteome</keyword>
<dbReference type="Proteomes" id="UP000654075">
    <property type="component" value="Unassembled WGS sequence"/>
</dbReference>
<feature type="non-terminal residue" evidence="1">
    <location>
        <position position="1"/>
    </location>
</feature>
<organism evidence="1 2">
    <name type="scientific">Polarella glacialis</name>
    <name type="common">Dinoflagellate</name>
    <dbReference type="NCBI Taxonomy" id="89957"/>
    <lineage>
        <taxon>Eukaryota</taxon>
        <taxon>Sar</taxon>
        <taxon>Alveolata</taxon>
        <taxon>Dinophyceae</taxon>
        <taxon>Suessiales</taxon>
        <taxon>Suessiaceae</taxon>
        <taxon>Polarella</taxon>
    </lineage>
</organism>
<evidence type="ECO:0000313" key="2">
    <source>
        <dbReference type="Proteomes" id="UP000654075"/>
    </source>
</evidence>
<dbReference type="InterPro" id="IPR011990">
    <property type="entry name" value="TPR-like_helical_dom_sf"/>
</dbReference>
<dbReference type="Gene3D" id="1.25.40.10">
    <property type="entry name" value="Tetratricopeptide repeat domain"/>
    <property type="match status" value="1"/>
</dbReference>
<dbReference type="AlphaFoldDB" id="A0A813H2S0"/>
<name>A0A813H2S0_POLGL</name>
<protein>
    <recommendedName>
        <fullName evidence="3">Pentatricopeptide repeat-containing protein</fullName>
    </recommendedName>
</protein>
<comment type="caution">
    <text evidence="1">The sequence shown here is derived from an EMBL/GenBank/DDBJ whole genome shotgun (WGS) entry which is preliminary data.</text>
</comment>
<evidence type="ECO:0000313" key="1">
    <source>
        <dbReference type="EMBL" id="CAE8631986.1"/>
    </source>
</evidence>
<reference evidence="1" key="1">
    <citation type="submission" date="2021-02" db="EMBL/GenBank/DDBJ databases">
        <authorList>
            <person name="Dougan E. K."/>
            <person name="Rhodes N."/>
            <person name="Thang M."/>
            <person name="Chan C."/>
        </authorList>
    </citation>
    <scope>NUCLEOTIDE SEQUENCE</scope>
</reference>
<feature type="non-terminal residue" evidence="1">
    <location>
        <position position="115"/>
    </location>
</feature>
<accession>A0A813H2S0</accession>
<sequence length="115" mass="11937">VTYNAVLRARSRSSVSTPSIAGGVVGDAPGFVVCPEPMADGGALPLKSDDRLSLPRSHDRELIRVTKAIAACGEVSHWQDAVMILAEMPANSVEADVVAWNTAMGTCSNAGQASK</sequence>
<dbReference type="EMBL" id="CAJNNV010030270">
    <property type="protein sequence ID" value="CAE8631986.1"/>
    <property type="molecule type" value="Genomic_DNA"/>
</dbReference>
<gene>
    <name evidence="1" type="ORF">PGLA1383_LOCUS47986</name>
</gene>
<proteinExistence type="predicted"/>
<evidence type="ECO:0008006" key="3">
    <source>
        <dbReference type="Google" id="ProtNLM"/>
    </source>
</evidence>